<keyword evidence="4" id="KW-0812">Transmembrane</keyword>
<evidence type="ECO:0000256" key="4">
    <source>
        <dbReference type="SAM" id="Phobius"/>
    </source>
</evidence>
<reference evidence="7" key="1">
    <citation type="journal article" date="2019" name="Int. J. Syst. Evol. Microbiol.">
        <title>The Global Catalogue of Microorganisms (GCM) 10K type strain sequencing project: providing services to taxonomists for standard genome sequencing and annotation.</title>
        <authorList>
            <consortium name="The Broad Institute Genomics Platform"/>
            <consortium name="The Broad Institute Genome Sequencing Center for Infectious Disease"/>
            <person name="Wu L."/>
            <person name="Ma J."/>
        </authorList>
    </citation>
    <scope>NUCLEOTIDE SEQUENCE [LARGE SCALE GENOMIC DNA]</scope>
    <source>
        <strain evidence="7">CECT 7069</strain>
    </source>
</reference>
<dbReference type="RefSeq" id="WP_238222538.1">
    <property type="nucleotide sequence ID" value="NZ_BPQD01000003.1"/>
</dbReference>
<dbReference type="InterPro" id="IPR000160">
    <property type="entry name" value="GGDEF_dom"/>
</dbReference>
<evidence type="ECO:0000256" key="2">
    <source>
        <dbReference type="ARBA" id="ARBA00034247"/>
    </source>
</evidence>
<evidence type="ECO:0000313" key="6">
    <source>
        <dbReference type="EMBL" id="MDN3590870.1"/>
    </source>
</evidence>
<dbReference type="SMART" id="SM00267">
    <property type="entry name" value="GGDEF"/>
    <property type="match status" value="1"/>
</dbReference>
<feature type="compositionally biased region" description="Basic and acidic residues" evidence="3">
    <location>
        <begin position="275"/>
        <end position="287"/>
    </location>
</feature>
<feature type="transmembrane region" description="Helical" evidence="4">
    <location>
        <begin position="35"/>
        <end position="61"/>
    </location>
</feature>
<accession>A0ABT8BH63</accession>
<evidence type="ECO:0000256" key="3">
    <source>
        <dbReference type="SAM" id="MobiDB-lite"/>
    </source>
</evidence>
<keyword evidence="4" id="KW-1133">Transmembrane helix</keyword>
<organism evidence="6 7">
    <name type="scientific">Methylobacterium adhaesivum</name>
    <dbReference type="NCBI Taxonomy" id="333297"/>
    <lineage>
        <taxon>Bacteria</taxon>
        <taxon>Pseudomonadati</taxon>
        <taxon>Pseudomonadota</taxon>
        <taxon>Alphaproteobacteria</taxon>
        <taxon>Hyphomicrobiales</taxon>
        <taxon>Methylobacteriaceae</taxon>
        <taxon>Methylobacterium</taxon>
    </lineage>
</organism>
<dbReference type="PROSITE" id="PS50887">
    <property type="entry name" value="GGDEF"/>
    <property type="match status" value="1"/>
</dbReference>
<dbReference type="PANTHER" id="PTHR45138:SF9">
    <property type="entry name" value="DIGUANYLATE CYCLASE DGCM-RELATED"/>
    <property type="match status" value="1"/>
</dbReference>
<dbReference type="CDD" id="cd01949">
    <property type="entry name" value="GGDEF"/>
    <property type="match status" value="1"/>
</dbReference>
<protein>
    <recommendedName>
        <fullName evidence="1">diguanylate cyclase</fullName>
        <ecNumber evidence="1">2.7.7.65</ecNumber>
    </recommendedName>
</protein>
<evidence type="ECO:0000313" key="7">
    <source>
        <dbReference type="Proteomes" id="UP001224644"/>
    </source>
</evidence>
<dbReference type="SUPFAM" id="SSF55073">
    <property type="entry name" value="Nucleotide cyclase"/>
    <property type="match status" value="1"/>
</dbReference>
<feature type="region of interest" description="Disordered" evidence="3">
    <location>
        <begin position="268"/>
        <end position="287"/>
    </location>
</feature>
<feature type="domain" description="GGDEF" evidence="5">
    <location>
        <begin position="123"/>
        <end position="261"/>
    </location>
</feature>
<dbReference type="Pfam" id="PF00990">
    <property type="entry name" value="GGDEF"/>
    <property type="match status" value="1"/>
</dbReference>
<gene>
    <name evidence="6" type="ORF">QWZ12_09620</name>
</gene>
<dbReference type="Proteomes" id="UP001224644">
    <property type="component" value="Unassembled WGS sequence"/>
</dbReference>
<evidence type="ECO:0000256" key="1">
    <source>
        <dbReference type="ARBA" id="ARBA00012528"/>
    </source>
</evidence>
<comment type="catalytic activity">
    <reaction evidence="2">
        <text>2 GTP = 3',3'-c-di-GMP + 2 diphosphate</text>
        <dbReference type="Rhea" id="RHEA:24898"/>
        <dbReference type="ChEBI" id="CHEBI:33019"/>
        <dbReference type="ChEBI" id="CHEBI:37565"/>
        <dbReference type="ChEBI" id="CHEBI:58805"/>
        <dbReference type="EC" id="2.7.7.65"/>
    </reaction>
</comment>
<keyword evidence="7" id="KW-1185">Reference proteome</keyword>
<dbReference type="EC" id="2.7.7.65" evidence="1"/>
<dbReference type="InterPro" id="IPR029787">
    <property type="entry name" value="Nucleotide_cyclase"/>
</dbReference>
<proteinExistence type="predicted"/>
<comment type="caution">
    <text evidence="6">The sequence shown here is derived from an EMBL/GenBank/DDBJ whole genome shotgun (WGS) entry which is preliminary data.</text>
</comment>
<dbReference type="PANTHER" id="PTHR45138">
    <property type="entry name" value="REGULATORY COMPONENTS OF SENSORY TRANSDUCTION SYSTEM"/>
    <property type="match status" value="1"/>
</dbReference>
<dbReference type="InterPro" id="IPR050469">
    <property type="entry name" value="Diguanylate_Cyclase"/>
</dbReference>
<dbReference type="NCBIfam" id="TIGR00254">
    <property type="entry name" value="GGDEF"/>
    <property type="match status" value="1"/>
</dbReference>
<dbReference type="Gene3D" id="3.30.70.270">
    <property type="match status" value="1"/>
</dbReference>
<dbReference type="EMBL" id="JAUFPX010000006">
    <property type="protein sequence ID" value="MDN3590870.1"/>
    <property type="molecule type" value="Genomic_DNA"/>
</dbReference>
<sequence length="287" mass="30443">MHTAFSGQRIVGASLTLAFALMVFGAACVLIEGGHLGGMITFAAFIAFFSVVALGVHLYVIERSARGVFLRERMHTATNARLSHLAGELDRLAQTDALTGIGNRRQLERALDESWRHGLQQGGWIGLALCDVDYFKPFNDRAGHPAGDDCLRRIAGCLDMAFAGPNVTVARFGGEEFAIVASDHSPEAIIRLGEAACSAITALALPHPGRPDGPGQVTISVGVSCFVPSPVMTQGDLMRAADGALYEAKRLGRNRVVARAVLPARPNLLTPSDASDGRDAVRIRSAS</sequence>
<name>A0ABT8BH63_9HYPH</name>
<dbReference type="InterPro" id="IPR043128">
    <property type="entry name" value="Rev_trsase/Diguanyl_cyclase"/>
</dbReference>
<evidence type="ECO:0000259" key="5">
    <source>
        <dbReference type="PROSITE" id="PS50887"/>
    </source>
</evidence>
<keyword evidence="4" id="KW-0472">Membrane</keyword>